<proteinExistence type="predicted"/>
<name>A0A014MTE6_9BURK</name>
<dbReference type="PANTHER" id="PTHR30093">
    <property type="entry name" value="GENERAL SECRETION PATHWAY PROTEIN G"/>
    <property type="match status" value="1"/>
</dbReference>
<dbReference type="AlphaFoldDB" id="A0A014MTE6"/>
<gene>
    <name evidence="2" type="ORF">AX13_10950</name>
</gene>
<keyword evidence="1" id="KW-0812">Transmembrane</keyword>
<dbReference type="PATRIC" id="fig|1457173.3.peg.717"/>
<evidence type="ECO:0000313" key="2">
    <source>
        <dbReference type="EMBL" id="EXU81314.1"/>
    </source>
</evidence>
<comment type="caution">
    <text evidence="2">The sequence shown here is derived from an EMBL/GenBank/DDBJ whole genome shotgun (WGS) entry which is preliminary data.</text>
</comment>
<dbReference type="Proteomes" id="UP000020766">
    <property type="component" value="Unassembled WGS sequence"/>
</dbReference>
<dbReference type="NCBIfam" id="TIGR02532">
    <property type="entry name" value="IV_pilin_GFxxxE"/>
    <property type="match status" value="1"/>
</dbReference>
<evidence type="ECO:0000313" key="3">
    <source>
        <dbReference type="Proteomes" id="UP000020766"/>
    </source>
</evidence>
<dbReference type="InterPro" id="IPR031982">
    <property type="entry name" value="PilE-like"/>
</dbReference>
<organism evidence="2 3">
    <name type="scientific">Comamonas aquatica DA1877</name>
    <dbReference type="NCBI Taxonomy" id="1457173"/>
    <lineage>
        <taxon>Bacteria</taxon>
        <taxon>Pseudomonadati</taxon>
        <taxon>Pseudomonadota</taxon>
        <taxon>Betaproteobacteria</taxon>
        <taxon>Burkholderiales</taxon>
        <taxon>Comamonadaceae</taxon>
        <taxon>Comamonas</taxon>
    </lineage>
</organism>
<dbReference type="RefSeq" id="WP_043379241.1">
    <property type="nucleotide sequence ID" value="NZ_JBOK01000003.1"/>
</dbReference>
<dbReference type="GO" id="GO:0043683">
    <property type="term" value="P:type IV pilus assembly"/>
    <property type="evidence" value="ECO:0007669"/>
    <property type="project" value="InterPro"/>
</dbReference>
<keyword evidence="3" id="KW-1185">Reference proteome</keyword>
<keyword evidence="1" id="KW-0472">Membrane</keyword>
<dbReference type="InterPro" id="IPR012902">
    <property type="entry name" value="N_methyl_site"/>
</dbReference>
<feature type="transmembrane region" description="Helical" evidence="1">
    <location>
        <begin position="12"/>
        <end position="32"/>
    </location>
</feature>
<reference evidence="2 3" key="1">
    <citation type="submission" date="2014-01" db="EMBL/GenBank/DDBJ databases">
        <title>Interspecies Systems Biology Uncovers Metabolites Affecting C. elegans Gene Expression and Life History Traits.</title>
        <authorList>
            <person name="Watson E."/>
            <person name="Macneil L.T."/>
            <person name="Ritter A.D."/>
            <person name="Yilmaz L.S."/>
            <person name="Rosebrock A.P."/>
            <person name="Caudy A.A."/>
            <person name="Walhout A.J."/>
        </authorList>
    </citation>
    <scope>NUCLEOTIDE SEQUENCE [LARGE SCALE GENOMIC DNA]</scope>
    <source>
        <strain evidence="2 3">DA1877</strain>
    </source>
</reference>
<dbReference type="Pfam" id="PF07963">
    <property type="entry name" value="N_methyl"/>
    <property type="match status" value="1"/>
</dbReference>
<keyword evidence="1" id="KW-1133">Transmembrane helix</keyword>
<dbReference type="Gene3D" id="3.30.700.10">
    <property type="entry name" value="Glycoprotein, Type 4 Pilin"/>
    <property type="match status" value="1"/>
</dbReference>
<protein>
    <submittedName>
        <fullName evidence="2">Fimbrial protein</fullName>
    </submittedName>
</protein>
<dbReference type="SUPFAM" id="SSF54523">
    <property type="entry name" value="Pili subunits"/>
    <property type="match status" value="1"/>
</dbReference>
<evidence type="ECO:0000256" key="1">
    <source>
        <dbReference type="SAM" id="Phobius"/>
    </source>
</evidence>
<dbReference type="Pfam" id="PF16732">
    <property type="entry name" value="ComP_DUS"/>
    <property type="match status" value="1"/>
</dbReference>
<sequence>MHQHSHSRQDGFTLIELMIVVAIIGILGGIAYPSYTSYVQRGHRADARAGLLQAQQWLERASTATGVYPTELPDALTWANDKSKRYTIGFAANNTEMAFSLAATPKSPGPQASDQCGTYTLTHTGIRGAAGKKQGDSSYNASCWDK</sequence>
<dbReference type="InterPro" id="IPR045584">
    <property type="entry name" value="Pilin-like"/>
</dbReference>
<dbReference type="PANTHER" id="PTHR30093:SF47">
    <property type="entry name" value="TYPE IV PILUS NON-CORE MINOR PILIN PILE"/>
    <property type="match status" value="1"/>
</dbReference>
<accession>A0A014MTE6</accession>
<dbReference type="EMBL" id="JBOK01000003">
    <property type="protein sequence ID" value="EXU81314.1"/>
    <property type="molecule type" value="Genomic_DNA"/>
</dbReference>